<proteinExistence type="predicted"/>
<evidence type="ECO:0000313" key="1">
    <source>
        <dbReference type="EMBL" id="KAI9199093.1"/>
    </source>
</evidence>
<organism evidence="1 2">
    <name type="scientific">Acer negundo</name>
    <name type="common">Box elder</name>
    <dbReference type="NCBI Taxonomy" id="4023"/>
    <lineage>
        <taxon>Eukaryota</taxon>
        <taxon>Viridiplantae</taxon>
        <taxon>Streptophyta</taxon>
        <taxon>Embryophyta</taxon>
        <taxon>Tracheophyta</taxon>
        <taxon>Spermatophyta</taxon>
        <taxon>Magnoliopsida</taxon>
        <taxon>eudicotyledons</taxon>
        <taxon>Gunneridae</taxon>
        <taxon>Pentapetalae</taxon>
        <taxon>rosids</taxon>
        <taxon>malvids</taxon>
        <taxon>Sapindales</taxon>
        <taxon>Sapindaceae</taxon>
        <taxon>Hippocastanoideae</taxon>
        <taxon>Acereae</taxon>
        <taxon>Acer</taxon>
    </lineage>
</organism>
<gene>
    <name evidence="1" type="ORF">LWI28_027327</name>
</gene>
<comment type="caution">
    <text evidence="1">The sequence shown here is derived from an EMBL/GenBank/DDBJ whole genome shotgun (WGS) entry which is preliminary data.</text>
</comment>
<protein>
    <submittedName>
        <fullName evidence="1">Uncharacterized protein</fullName>
    </submittedName>
</protein>
<name>A0AAD5JHA1_ACENE</name>
<dbReference type="Proteomes" id="UP001064489">
    <property type="component" value="Chromosome 13"/>
</dbReference>
<reference evidence="1 2" key="1">
    <citation type="journal article" date="2022" name="Plant J.">
        <title>Strategies of tolerance reflected in two North American maple genomes.</title>
        <authorList>
            <person name="McEvoy S.L."/>
            <person name="Sezen U.U."/>
            <person name="Trouern-Trend A."/>
            <person name="McMahon S.M."/>
            <person name="Schaberg P.G."/>
            <person name="Yang J."/>
            <person name="Wegrzyn J.L."/>
            <person name="Swenson N.G."/>
        </authorList>
    </citation>
    <scope>NUCLEOTIDE SEQUENCE [LARGE SCALE GENOMIC DNA]</scope>
    <source>
        <strain evidence="1">91603</strain>
    </source>
</reference>
<dbReference type="AlphaFoldDB" id="A0AAD5JHA1"/>
<keyword evidence="2" id="KW-1185">Reference proteome</keyword>
<dbReference type="EMBL" id="JAJSOW010000002">
    <property type="protein sequence ID" value="KAI9199093.1"/>
    <property type="molecule type" value="Genomic_DNA"/>
</dbReference>
<accession>A0AAD5JHA1</accession>
<sequence length="295" mass="33972">MVVVSGEDINTIEGLEEAILSTLNEIKSGVIAKSQYEKNNSLIDLIKEHGSGESDEDWEEVKVVKNLAIQPGVQLSGLLVDLMIMPSNRDQVARLFQIFRCSLESIEADGNHIVIGKFVKLLKVTHTKYVWCQQFEEIKLYVEILRDLIKDISIEFSGKMDPILDEGMQLLANCLKCQEEFSNMAPEDSGSLSQIWDQFLTIKTKMDVRFEVGVFIGKSKPELEQEYCRWITNLHGYHLKLARAYTKFQQLTIAERALMEPELKILLLLKTKCSQQMFKILSEYFNENKEVKWVR</sequence>
<evidence type="ECO:0000313" key="2">
    <source>
        <dbReference type="Proteomes" id="UP001064489"/>
    </source>
</evidence>